<evidence type="ECO:0000313" key="2">
    <source>
        <dbReference type="Proteomes" id="UP000075903"/>
    </source>
</evidence>
<keyword evidence="2" id="KW-1185">Reference proteome</keyword>
<name>A0A182URW6_ANOME</name>
<organism evidence="1 2">
    <name type="scientific">Anopheles merus</name>
    <name type="common">Mosquito</name>
    <dbReference type="NCBI Taxonomy" id="30066"/>
    <lineage>
        <taxon>Eukaryota</taxon>
        <taxon>Metazoa</taxon>
        <taxon>Ecdysozoa</taxon>
        <taxon>Arthropoda</taxon>
        <taxon>Hexapoda</taxon>
        <taxon>Insecta</taxon>
        <taxon>Pterygota</taxon>
        <taxon>Neoptera</taxon>
        <taxon>Endopterygota</taxon>
        <taxon>Diptera</taxon>
        <taxon>Nematocera</taxon>
        <taxon>Culicoidea</taxon>
        <taxon>Culicidae</taxon>
        <taxon>Anophelinae</taxon>
        <taxon>Anopheles</taxon>
    </lineage>
</organism>
<accession>A0A182URW6</accession>
<dbReference type="Proteomes" id="UP000075903">
    <property type="component" value="Unassembled WGS sequence"/>
</dbReference>
<dbReference type="AlphaFoldDB" id="A0A182URW6"/>
<proteinExistence type="predicted"/>
<dbReference type="VEuPathDB" id="VectorBase:AMEM002563"/>
<sequence>MADQQRMDSFPSGGLVRACQPIHEHSHMHGDTAVSTPARYSRPERTRFSTVTVIASRQSAHRGNGFRQCGQEDSLCMVVAFPRRRASSCSAIETFLPQKLHNKNTDRELRGGDRMLPSVMSSWDRCSHKPHTSSMSRYVAIQYCTR</sequence>
<evidence type="ECO:0000313" key="1">
    <source>
        <dbReference type="EnsemblMetazoa" id="AMEM002563-PA"/>
    </source>
</evidence>
<dbReference type="EnsemblMetazoa" id="AMEM002563-RA">
    <property type="protein sequence ID" value="AMEM002563-PA"/>
    <property type="gene ID" value="AMEM002563"/>
</dbReference>
<protein>
    <submittedName>
        <fullName evidence="1">Uncharacterized protein</fullName>
    </submittedName>
</protein>
<reference evidence="1" key="1">
    <citation type="submission" date="2020-05" db="UniProtKB">
        <authorList>
            <consortium name="EnsemblMetazoa"/>
        </authorList>
    </citation>
    <scope>IDENTIFICATION</scope>
    <source>
        <strain evidence="1">MAF</strain>
    </source>
</reference>